<dbReference type="AlphaFoldDB" id="A0A1H9F259"/>
<evidence type="ECO:0000256" key="1">
    <source>
        <dbReference type="ARBA" id="ARBA00004651"/>
    </source>
</evidence>
<evidence type="ECO:0000256" key="3">
    <source>
        <dbReference type="ARBA" id="ARBA00022692"/>
    </source>
</evidence>
<reference evidence="7 8" key="1">
    <citation type="submission" date="2016-10" db="EMBL/GenBank/DDBJ databases">
        <authorList>
            <person name="de Groot N.N."/>
        </authorList>
    </citation>
    <scope>NUCLEOTIDE SEQUENCE [LARGE SCALE GENOMIC DNA]</scope>
    <source>
        <strain evidence="7 8">B25</strain>
    </source>
</reference>
<keyword evidence="8" id="KW-1185">Reference proteome</keyword>
<sequence length="330" mass="35767">MGDFEKAIAGNGRFASFKKSRYFGVTTLVVLAILCWGIFKLLSPQNFGTPKLMSDYLQTSIQYAVGGCGFYFIVVMGLFDFSIGANIVLSSMVGVLLSRHLGYVGLIGGTLLTGALIGSFNGFFYSKLRIPSMIVTVGLMLILESVANYVVRLDTSGFPGKLTNANILAFNHAPWNYIVAFSAFLLMVFILRFTRIGTYCNAIGSNELVAKNMGISVEKYKFIGFVLLHFFVGIMALLTVSYGKGILAVTGMTSMDRNFKPLMGTFFGIAFKKYGCPVTAIVIGEFIITMIFNGLVALDVPTTINDFVTGAVLLAIVTLTNRGKIGSVIK</sequence>
<evidence type="ECO:0000313" key="7">
    <source>
        <dbReference type="EMBL" id="SEQ31318.1"/>
    </source>
</evidence>
<dbReference type="GO" id="GO:0022857">
    <property type="term" value="F:transmembrane transporter activity"/>
    <property type="evidence" value="ECO:0007669"/>
    <property type="project" value="InterPro"/>
</dbReference>
<name>A0A1H9F259_9SPIR</name>
<feature type="transmembrane region" description="Helical" evidence="6">
    <location>
        <begin position="274"/>
        <end position="298"/>
    </location>
</feature>
<dbReference type="RefSeq" id="WP_083379788.1">
    <property type="nucleotide sequence ID" value="NZ_AP025286.1"/>
</dbReference>
<feature type="transmembrane region" description="Helical" evidence="6">
    <location>
        <begin position="172"/>
        <end position="191"/>
    </location>
</feature>
<proteinExistence type="predicted"/>
<dbReference type="Pfam" id="PF02653">
    <property type="entry name" value="BPD_transp_2"/>
    <property type="match status" value="1"/>
</dbReference>
<feature type="transmembrane region" description="Helical" evidence="6">
    <location>
        <begin position="22"/>
        <end position="43"/>
    </location>
</feature>
<accession>A0A1H9F259</accession>
<evidence type="ECO:0000256" key="2">
    <source>
        <dbReference type="ARBA" id="ARBA00022475"/>
    </source>
</evidence>
<dbReference type="EMBL" id="FOFU01000003">
    <property type="protein sequence ID" value="SEQ31318.1"/>
    <property type="molecule type" value="Genomic_DNA"/>
</dbReference>
<comment type="subcellular location">
    <subcellularLocation>
        <location evidence="1">Cell membrane</location>
        <topology evidence="1">Multi-pass membrane protein</topology>
    </subcellularLocation>
</comment>
<evidence type="ECO:0000313" key="8">
    <source>
        <dbReference type="Proteomes" id="UP000182360"/>
    </source>
</evidence>
<organism evidence="7 8">
    <name type="scientific">Treponema bryantii</name>
    <dbReference type="NCBI Taxonomy" id="163"/>
    <lineage>
        <taxon>Bacteria</taxon>
        <taxon>Pseudomonadati</taxon>
        <taxon>Spirochaetota</taxon>
        <taxon>Spirochaetia</taxon>
        <taxon>Spirochaetales</taxon>
        <taxon>Treponemataceae</taxon>
        <taxon>Treponema</taxon>
    </lineage>
</organism>
<gene>
    <name evidence="7" type="ORF">SAMN04487977_103345</name>
</gene>
<keyword evidence="3 6" id="KW-0812">Transmembrane</keyword>
<feature type="transmembrane region" description="Helical" evidence="6">
    <location>
        <begin position="130"/>
        <end position="151"/>
    </location>
</feature>
<dbReference type="InterPro" id="IPR001851">
    <property type="entry name" value="ABC_transp_permease"/>
</dbReference>
<feature type="transmembrane region" description="Helical" evidence="6">
    <location>
        <begin position="101"/>
        <end position="124"/>
    </location>
</feature>
<dbReference type="GO" id="GO:0005886">
    <property type="term" value="C:plasma membrane"/>
    <property type="evidence" value="ECO:0007669"/>
    <property type="project" value="UniProtKB-SubCell"/>
</dbReference>
<keyword evidence="5 6" id="KW-0472">Membrane</keyword>
<feature type="transmembrane region" description="Helical" evidence="6">
    <location>
        <begin position="222"/>
        <end position="253"/>
    </location>
</feature>
<feature type="transmembrane region" description="Helical" evidence="6">
    <location>
        <begin position="63"/>
        <end position="89"/>
    </location>
</feature>
<dbReference type="OrthoDB" id="368246at2"/>
<protein>
    <submittedName>
        <fullName evidence="7">Monosaccharide ABC transporter membrane protein, CUT2 family</fullName>
    </submittedName>
</protein>
<evidence type="ECO:0000256" key="5">
    <source>
        <dbReference type="ARBA" id="ARBA00023136"/>
    </source>
</evidence>
<keyword evidence="4 6" id="KW-1133">Transmembrane helix</keyword>
<dbReference type="PANTHER" id="PTHR32196">
    <property type="entry name" value="ABC TRANSPORTER PERMEASE PROTEIN YPHD-RELATED-RELATED"/>
    <property type="match status" value="1"/>
</dbReference>
<dbReference type="Proteomes" id="UP000182360">
    <property type="component" value="Unassembled WGS sequence"/>
</dbReference>
<evidence type="ECO:0000256" key="4">
    <source>
        <dbReference type="ARBA" id="ARBA00022989"/>
    </source>
</evidence>
<evidence type="ECO:0000256" key="6">
    <source>
        <dbReference type="SAM" id="Phobius"/>
    </source>
</evidence>
<keyword evidence="2" id="KW-1003">Cell membrane</keyword>